<dbReference type="RefSeq" id="WP_131554909.1">
    <property type="nucleotide sequence ID" value="NZ_SJSK01000006.1"/>
</dbReference>
<dbReference type="PANTHER" id="PTHR43976:SF16">
    <property type="entry name" value="SHORT-CHAIN DEHYDROGENASE_REDUCTASE FAMILY PROTEIN"/>
    <property type="match status" value="1"/>
</dbReference>
<evidence type="ECO:0000256" key="2">
    <source>
        <dbReference type="ARBA" id="ARBA00023002"/>
    </source>
</evidence>
<protein>
    <submittedName>
        <fullName evidence="3">SDR family NAD(P)-dependent oxidoreductase</fullName>
    </submittedName>
</protein>
<dbReference type="Gene3D" id="3.40.50.720">
    <property type="entry name" value="NAD(P)-binding Rossmann-like Domain"/>
    <property type="match status" value="1"/>
</dbReference>
<name>A0A4R0MMK3_9SPHI</name>
<dbReference type="InterPro" id="IPR036291">
    <property type="entry name" value="NAD(P)-bd_dom_sf"/>
</dbReference>
<comment type="similarity">
    <text evidence="1">Belongs to the short-chain dehydrogenases/reductases (SDR) family.</text>
</comment>
<dbReference type="GO" id="GO:0016491">
    <property type="term" value="F:oxidoreductase activity"/>
    <property type="evidence" value="ECO:0007669"/>
    <property type="project" value="UniProtKB-KW"/>
</dbReference>
<dbReference type="OrthoDB" id="1235794at2"/>
<dbReference type="PANTHER" id="PTHR43976">
    <property type="entry name" value="SHORT CHAIN DEHYDROGENASE"/>
    <property type="match status" value="1"/>
</dbReference>
<accession>A0A4R0MMK3</accession>
<evidence type="ECO:0000256" key="1">
    <source>
        <dbReference type="ARBA" id="ARBA00006484"/>
    </source>
</evidence>
<reference evidence="3 4" key="1">
    <citation type="submission" date="2019-02" db="EMBL/GenBank/DDBJ databases">
        <title>Pedobacter sp. RP-1-13 sp. nov., isolated from Arctic soil.</title>
        <authorList>
            <person name="Dahal R.H."/>
        </authorList>
    </citation>
    <scope>NUCLEOTIDE SEQUENCE [LARGE SCALE GENOMIC DNA]</scope>
    <source>
        <strain evidence="3 4">RP-1-13</strain>
    </source>
</reference>
<keyword evidence="2" id="KW-0560">Oxidoreductase</keyword>
<dbReference type="Pfam" id="PF00106">
    <property type="entry name" value="adh_short"/>
    <property type="match status" value="1"/>
</dbReference>
<dbReference type="SUPFAM" id="SSF51735">
    <property type="entry name" value="NAD(P)-binding Rossmann-fold domains"/>
    <property type="match status" value="1"/>
</dbReference>
<evidence type="ECO:0000313" key="4">
    <source>
        <dbReference type="Proteomes" id="UP000292884"/>
    </source>
</evidence>
<proteinExistence type="inferred from homology"/>
<dbReference type="EMBL" id="SJSK01000006">
    <property type="protein sequence ID" value="TCC87945.1"/>
    <property type="molecule type" value="Genomic_DNA"/>
</dbReference>
<gene>
    <name evidence="3" type="ORF">EZ428_19645</name>
</gene>
<evidence type="ECO:0000313" key="3">
    <source>
        <dbReference type="EMBL" id="TCC87945.1"/>
    </source>
</evidence>
<dbReference type="InterPro" id="IPR051911">
    <property type="entry name" value="SDR_oxidoreductase"/>
</dbReference>
<dbReference type="Proteomes" id="UP000292884">
    <property type="component" value="Unassembled WGS sequence"/>
</dbReference>
<dbReference type="AlphaFoldDB" id="A0A4R0MMK3"/>
<organism evidence="3 4">
    <name type="scientific">Pedobacter frigiditerrae</name>
    <dbReference type="NCBI Taxonomy" id="2530452"/>
    <lineage>
        <taxon>Bacteria</taxon>
        <taxon>Pseudomonadati</taxon>
        <taxon>Bacteroidota</taxon>
        <taxon>Sphingobacteriia</taxon>
        <taxon>Sphingobacteriales</taxon>
        <taxon>Sphingobacteriaceae</taxon>
        <taxon>Pedobacter</taxon>
    </lineage>
</organism>
<dbReference type="PRINTS" id="PR00081">
    <property type="entry name" value="GDHRDH"/>
</dbReference>
<dbReference type="PRINTS" id="PR00080">
    <property type="entry name" value="SDRFAMILY"/>
</dbReference>
<sequence>MTKTVLITITSSGFGKTTAKLFAFYGWNVIAAMHSPERGEELTGLGNVLVTRLDLQDPYAIQNAVTAGIERFGRIDAFVNNAGHDLIEPFELATKEQINKQHEVNVSGLMDVTNAVLPYLGNNGSGTIINVSSFGGIVALPYGSLYKRMPGKGWTYINAKT</sequence>
<keyword evidence="4" id="KW-1185">Reference proteome</keyword>
<dbReference type="InterPro" id="IPR002347">
    <property type="entry name" value="SDR_fam"/>
</dbReference>
<comment type="caution">
    <text evidence="3">The sequence shown here is derived from an EMBL/GenBank/DDBJ whole genome shotgun (WGS) entry which is preliminary data.</text>
</comment>